<organism evidence="10 11">
    <name type="scientific">Paucihalobacter ruber</name>
    <dbReference type="NCBI Taxonomy" id="2567861"/>
    <lineage>
        <taxon>Bacteria</taxon>
        <taxon>Pseudomonadati</taxon>
        <taxon>Bacteroidota</taxon>
        <taxon>Flavobacteriia</taxon>
        <taxon>Flavobacteriales</taxon>
        <taxon>Flavobacteriaceae</taxon>
        <taxon>Paucihalobacter</taxon>
    </lineage>
</organism>
<dbReference type="GO" id="GO:0045493">
    <property type="term" value="P:xylan catabolic process"/>
    <property type="evidence" value="ECO:0007669"/>
    <property type="project" value="UniProtKB-KW"/>
</dbReference>
<dbReference type="OrthoDB" id="9777090at2"/>
<dbReference type="PANTHER" id="PTHR38050:SF2">
    <property type="entry name" value="FERULOYL ESTERASE C-RELATED"/>
    <property type="match status" value="1"/>
</dbReference>
<evidence type="ECO:0000256" key="4">
    <source>
        <dbReference type="ARBA" id="ARBA00022729"/>
    </source>
</evidence>
<feature type="signal peptide" evidence="8">
    <location>
        <begin position="1"/>
        <end position="21"/>
    </location>
</feature>
<reference evidence="10 11" key="1">
    <citation type="submission" date="2019-06" db="EMBL/GenBank/DDBJ databases">
        <title>Flavobacteriaceae Paucihalobacterium erythroidium CWB-1, complete genome.</title>
        <authorList>
            <person name="Wu S."/>
        </authorList>
    </citation>
    <scope>NUCLEOTIDE SEQUENCE [LARGE SCALE GENOMIC DNA]</scope>
    <source>
        <strain evidence="10 11">CWB-1</strain>
    </source>
</reference>
<gene>
    <name evidence="10" type="ORF">FJ651_09290</name>
</gene>
<evidence type="ECO:0000259" key="9">
    <source>
        <dbReference type="PROSITE" id="PS50268"/>
    </source>
</evidence>
<dbReference type="InterPro" id="IPR015919">
    <property type="entry name" value="Cadherin-like_sf"/>
</dbReference>
<dbReference type="GO" id="GO:0005576">
    <property type="term" value="C:extracellular region"/>
    <property type="evidence" value="ECO:0007669"/>
    <property type="project" value="UniProtKB-SubCell"/>
</dbReference>
<keyword evidence="11" id="KW-1185">Reference proteome</keyword>
<evidence type="ECO:0000256" key="7">
    <source>
        <dbReference type="ARBA" id="ARBA00023326"/>
    </source>
</evidence>
<protein>
    <recommendedName>
        <fullName evidence="9">Cadherin domain-containing protein</fullName>
    </recommendedName>
</protein>
<dbReference type="InterPro" id="IPR002126">
    <property type="entry name" value="Cadherin-like_dom"/>
</dbReference>
<dbReference type="SUPFAM" id="SSF49313">
    <property type="entry name" value="Cadherin-like"/>
    <property type="match status" value="1"/>
</dbReference>
<keyword evidence="3" id="KW-0858">Xylan degradation</keyword>
<evidence type="ECO:0000313" key="11">
    <source>
        <dbReference type="Proteomes" id="UP000317332"/>
    </source>
</evidence>
<sequence>MKKYKIAFLIVLSLLLMNCSEDDSTNTAPSITSQTFNIPEDTPIGTIIGTIEASDSDGDQLTFNVLSGNIDDTFTVDSSTGEITLIGMLEFDNVDSYVFEIEVTDGQLNSSSTITIQIIEGIETGLKEKTIMHDGIERKYLLYLPEDYTGNEALPLVFSLHGAGGSKESQYALSEFNLLAESENFILVTPEALAVVGNIRIWNQQSSPNAADDVGYIDALIDEVSSDYNVDLDRIYIAGSSNGAFMALEIACKLSEKIAAVAAVKGYMSPEQIANCNPTTPTAIIQMHGTNDPLVTYESVEVTIQFWNTFNNTNSTAIVSTRPDLDPNNGNVTNSYLYSDGTNGFEVEHLEVINGVHDWFGEPGTNYDINASEEAWIFFKKFNINGKI</sequence>
<dbReference type="Gene3D" id="3.40.50.1820">
    <property type="entry name" value="alpha/beta hydrolase"/>
    <property type="match status" value="1"/>
</dbReference>
<dbReference type="InterPro" id="IPR043595">
    <property type="entry name" value="FaeB/C/D"/>
</dbReference>
<dbReference type="GO" id="GO:0005509">
    <property type="term" value="F:calcium ion binding"/>
    <property type="evidence" value="ECO:0007669"/>
    <property type="project" value="InterPro"/>
</dbReference>
<feature type="domain" description="Cadherin" evidence="9">
    <location>
        <begin position="30"/>
        <end position="131"/>
    </location>
</feature>
<dbReference type="GO" id="GO:0030600">
    <property type="term" value="F:feruloyl esterase activity"/>
    <property type="evidence" value="ECO:0007669"/>
    <property type="project" value="InterPro"/>
</dbReference>
<keyword evidence="4 8" id="KW-0732">Signal</keyword>
<dbReference type="Pfam" id="PF00028">
    <property type="entry name" value="Cadherin"/>
    <property type="match status" value="1"/>
</dbReference>
<dbReference type="Pfam" id="PF02230">
    <property type="entry name" value="Abhydrolase_2"/>
    <property type="match status" value="1"/>
</dbReference>
<dbReference type="SMART" id="SM00112">
    <property type="entry name" value="CA"/>
    <property type="match status" value="1"/>
</dbReference>
<proteinExistence type="predicted"/>
<keyword evidence="5" id="KW-0378">Hydrolase</keyword>
<comment type="caution">
    <text evidence="10">The sequence shown here is derived from an EMBL/GenBank/DDBJ whole genome shotgun (WGS) entry which is preliminary data.</text>
</comment>
<dbReference type="RefSeq" id="WP_140990240.1">
    <property type="nucleotide sequence ID" value="NZ_VHIQ01000004.1"/>
</dbReference>
<comment type="subcellular location">
    <subcellularLocation>
        <location evidence="1">Secreted</location>
    </subcellularLocation>
</comment>
<dbReference type="Proteomes" id="UP000317332">
    <property type="component" value="Unassembled WGS sequence"/>
</dbReference>
<dbReference type="InterPro" id="IPR003140">
    <property type="entry name" value="PLipase/COase/thioEstase"/>
</dbReference>
<dbReference type="InterPro" id="IPR029058">
    <property type="entry name" value="AB_hydrolase_fold"/>
</dbReference>
<dbReference type="AlphaFoldDB" id="A0A506PIB8"/>
<evidence type="ECO:0000256" key="6">
    <source>
        <dbReference type="ARBA" id="ARBA00023277"/>
    </source>
</evidence>
<evidence type="ECO:0000313" key="10">
    <source>
        <dbReference type="EMBL" id="TPV33278.1"/>
    </source>
</evidence>
<keyword evidence="6" id="KW-0119">Carbohydrate metabolism</keyword>
<evidence type="ECO:0000256" key="2">
    <source>
        <dbReference type="ARBA" id="ARBA00022525"/>
    </source>
</evidence>
<evidence type="ECO:0000256" key="8">
    <source>
        <dbReference type="SAM" id="SignalP"/>
    </source>
</evidence>
<evidence type="ECO:0000256" key="1">
    <source>
        <dbReference type="ARBA" id="ARBA00004613"/>
    </source>
</evidence>
<dbReference type="PANTHER" id="PTHR38050">
    <property type="match status" value="1"/>
</dbReference>
<name>A0A506PIB8_9FLAO</name>
<dbReference type="GO" id="GO:0016020">
    <property type="term" value="C:membrane"/>
    <property type="evidence" value="ECO:0007669"/>
    <property type="project" value="InterPro"/>
</dbReference>
<keyword evidence="7" id="KW-0624">Polysaccharide degradation</keyword>
<dbReference type="CDD" id="cd11304">
    <property type="entry name" value="Cadherin_repeat"/>
    <property type="match status" value="1"/>
</dbReference>
<dbReference type="GO" id="GO:0007156">
    <property type="term" value="P:homophilic cell adhesion via plasma membrane adhesion molecules"/>
    <property type="evidence" value="ECO:0007669"/>
    <property type="project" value="InterPro"/>
</dbReference>
<dbReference type="Gene3D" id="2.60.40.60">
    <property type="entry name" value="Cadherins"/>
    <property type="match status" value="1"/>
</dbReference>
<evidence type="ECO:0000256" key="5">
    <source>
        <dbReference type="ARBA" id="ARBA00022801"/>
    </source>
</evidence>
<keyword evidence="2" id="KW-0964">Secreted</keyword>
<feature type="chain" id="PRO_5021330811" description="Cadherin domain-containing protein" evidence="8">
    <location>
        <begin position="22"/>
        <end position="388"/>
    </location>
</feature>
<dbReference type="SUPFAM" id="SSF53474">
    <property type="entry name" value="alpha/beta-Hydrolases"/>
    <property type="match status" value="1"/>
</dbReference>
<dbReference type="EMBL" id="VHIQ01000004">
    <property type="protein sequence ID" value="TPV33278.1"/>
    <property type="molecule type" value="Genomic_DNA"/>
</dbReference>
<accession>A0A506PIB8</accession>
<dbReference type="PROSITE" id="PS50268">
    <property type="entry name" value="CADHERIN_2"/>
    <property type="match status" value="1"/>
</dbReference>
<evidence type="ECO:0000256" key="3">
    <source>
        <dbReference type="ARBA" id="ARBA00022651"/>
    </source>
</evidence>